<dbReference type="EMBL" id="UZAI01002170">
    <property type="protein sequence ID" value="VDO68943.1"/>
    <property type="molecule type" value="Genomic_DNA"/>
</dbReference>
<organism evidence="1 2">
    <name type="scientific">Schistosoma margrebowiei</name>
    <dbReference type="NCBI Taxonomy" id="48269"/>
    <lineage>
        <taxon>Eukaryota</taxon>
        <taxon>Metazoa</taxon>
        <taxon>Spiralia</taxon>
        <taxon>Lophotrochozoa</taxon>
        <taxon>Platyhelminthes</taxon>
        <taxon>Trematoda</taxon>
        <taxon>Digenea</taxon>
        <taxon>Strigeidida</taxon>
        <taxon>Schistosomatoidea</taxon>
        <taxon>Schistosomatidae</taxon>
        <taxon>Schistosoma</taxon>
    </lineage>
</organism>
<accession>A0A183LQD6</accession>
<dbReference type="AlphaFoldDB" id="A0A183LQD6"/>
<evidence type="ECO:0000313" key="2">
    <source>
        <dbReference type="Proteomes" id="UP000277204"/>
    </source>
</evidence>
<reference evidence="1 2" key="1">
    <citation type="submission" date="2018-11" db="EMBL/GenBank/DDBJ databases">
        <authorList>
            <consortium name="Pathogen Informatics"/>
        </authorList>
    </citation>
    <scope>NUCLEOTIDE SEQUENCE [LARGE SCALE GENOMIC DNA]</scope>
    <source>
        <strain evidence="1 2">Zambia</strain>
    </source>
</reference>
<dbReference type="Proteomes" id="UP000277204">
    <property type="component" value="Unassembled WGS sequence"/>
</dbReference>
<protein>
    <submittedName>
        <fullName evidence="1">Uncharacterized protein</fullName>
    </submittedName>
</protein>
<proteinExistence type="predicted"/>
<gene>
    <name evidence="1" type="ORF">SMRZ_LOCUS6011</name>
</gene>
<sequence length="67" mass="7933">MFQALQGQLEEEETTMEDDWTGMKEALTLTCHEVLCLKKHHHKEWISTESLVKIQETRNNRTAINYN</sequence>
<keyword evidence="2" id="KW-1185">Reference proteome</keyword>
<name>A0A183LQD6_9TREM</name>
<evidence type="ECO:0000313" key="1">
    <source>
        <dbReference type="EMBL" id="VDO68943.1"/>
    </source>
</evidence>